<evidence type="ECO:0000313" key="3">
    <source>
        <dbReference type="Proteomes" id="UP000299102"/>
    </source>
</evidence>
<organism evidence="2 3">
    <name type="scientific">Eumeta variegata</name>
    <name type="common">Bagworm moth</name>
    <name type="synonym">Eumeta japonica</name>
    <dbReference type="NCBI Taxonomy" id="151549"/>
    <lineage>
        <taxon>Eukaryota</taxon>
        <taxon>Metazoa</taxon>
        <taxon>Ecdysozoa</taxon>
        <taxon>Arthropoda</taxon>
        <taxon>Hexapoda</taxon>
        <taxon>Insecta</taxon>
        <taxon>Pterygota</taxon>
        <taxon>Neoptera</taxon>
        <taxon>Endopterygota</taxon>
        <taxon>Lepidoptera</taxon>
        <taxon>Glossata</taxon>
        <taxon>Ditrysia</taxon>
        <taxon>Tineoidea</taxon>
        <taxon>Psychidae</taxon>
        <taxon>Oiketicinae</taxon>
        <taxon>Eumeta</taxon>
    </lineage>
</organism>
<evidence type="ECO:0000256" key="1">
    <source>
        <dbReference type="SAM" id="MobiDB-lite"/>
    </source>
</evidence>
<name>A0A4C1Y6D2_EUMVA</name>
<comment type="caution">
    <text evidence="2">The sequence shown here is derived from an EMBL/GenBank/DDBJ whole genome shotgun (WGS) entry which is preliminary data.</text>
</comment>
<sequence length="315" mass="34467">MSATCTQYTASRSYRIDPRGSRPLLGPGWVFFILPRGHEYRADDGSTISTTSPSAGARHIGSHEGPFRKSLDVRPSPSIGSASNSKVWRTYSRGLLSLNVATDSVFTDRTNRSQTPSMFGAPGGMNEQQLVRMSTPFFMSLYTSHIFISSLVTPKMFVPLSEYITLEVPFRAIKQRTTNIIESDNKDSASSICTASIAKHRSQAALNLIREWGRRNRLTLSPAKLCSMIAVRCCDLYAAETADYKDGGGDCPGCFSSHSAGSGHISDDFDLHGGVLAPVCNAACSEKHLVKDLTTDTYTADEDLPYHQYYGPYSC</sequence>
<dbReference type="EMBL" id="BGZK01001090">
    <property type="protein sequence ID" value="GBP70903.1"/>
    <property type="molecule type" value="Genomic_DNA"/>
</dbReference>
<dbReference type="Proteomes" id="UP000299102">
    <property type="component" value="Unassembled WGS sequence"/>
</dbReference>
<protein>
    <submittedName>
        <fullName evidence="2">Uncharacterized protein</fullName>
    </submittedName>
</protein>
<keyword evidence="3" id="KW-1185">Reference proteome</keyword>
<proteinExistence type="predicted"/>
<reference evidence="2 3" key="1">
    <citation type="journal article" date="2019" name="Commun. Biol.">
        <title>The bagworm genome reveals a unique fibroin gene that provides high tensile strength.</title>
        <authorList>
            <person name="Kono N."/>
            <person name="Nakamura H."/>
            <person name="Ohtoshi R."/>
            <person name="Tomita M."/>
            <person name="Numata K."/>
            <person name="Arakawa K."/>
        </authorList>
    </citation>
    <scope>NUCLEOTIDE SEQUENCE [LARGE SCALE GENOMIC DNA]</scope>
</reference>
<dbReference type="OrthoDB" id="8124017at2759"/>
<feature type="region of interest" description="Disordered" evidence="1">
    <location>
        <begin position="44"/>
        <end position="78"/>
    </location>
</feature>
<feature type="compositionally biased region" description="Basic and acidic residues" evidence="1">
    <location>
        <begin position="61"/>
        <end position="72"/>
    </location>
</feature>
<gene>
    <name evidence="2" type="ORF">EVAR_48868_1</name>
</gene>
<dbReference type="AlphaFoldDB" id="A0A4C1Y6D2"/>
<evidence type="ECO:0000313" key="2">
    <source>
        <dbReference type="EMBL" id="GBP70903.1"/>
    </source>
</evidence>
<accession>A0A4C1Y6D2</accession>